<evidence type="ECO:0000313" key="2">
    <source>
        <dbReference type="Proteomes" id="UP001335648"/>
    </source>
</evidence>
<name>A0AAN8GL10_9TELE</name>
<sequence>MALRRLASRGRARSRCGAQLCCGVGRLATVARAPPRVFPARGRKVRVGRSLALRSHLARAPLALRVVDARACSLGSRPRGLSRSARLRAVVVARVLVHCF</sequence>
<reference evidence="1 2" key="1">
    <citation type="journal article" date="2023" name="Mol. Biol. Evol.">
        <title>Genomics of Secondarily Temperate Adaptation in the Only Non-Antarctic Icefish.</title>
        <authorList>
            <person name="Rivera-Colon A.G."/>
            <person name="Rayamajhi N."/>
            <person name="Minhas B.F."/>
            <person name="Madrigal G."/>
            <person name="Bilyk K.T."/>
            <person name="Yoon V."/>
            <person name="Hune M."/>
            <person name="Gregory S."/>
            <person name="Cheng C.H.C."/>
            <person name="Catchen J.M."/>
        </authorList>
    </citation>
    <scope>NUCLEOTIDE SEQUENCE [LARGE SCALE GENOMIC DNA]</scope>
    <source>
        <strain evidence="1">JC2023a</strain>
    </source>
</reference>
<evidence type="ECO:0000313" key="1">
    <source>
        <dbReference type="EMBL" id="KAK5882934.1"/>
    </source>
</evidence>
<comment type="caution">
    <text evidence="1">The sequence shown here is derived from an EMBL/GenBank/DDBJ whole genome shotgun (WGS) entry which is preliminary data.</text>
</comment>
<dbReference type="Proteomes" id="UP001335648">
    <property type="component" value="Unassembled WGS sequence"/>
</dbReference>
<proteinExistence type="predicted"/>
<gene>
    <name evidence="1" type="ORF">CesoFtcFv8_021473</name>
</gene>
<dbReference type="EMBL" id="JAULUE010002062">
    <property type="protein sequence ID" value="KAK5882934.1"/>
    <property type="molecule type" value="Genomic_DNA"/>
</dbReference>
<organism evidence="1 2">
    <name type="scientific">Champsocephalus esox</name>
    <name type="common">pike icefish</name>
    <dbReference type="NCBI Taxonomy" id="159716"/>
    <lineage>
        <taxon>Eukaryota</taxon>
        <taxon>Metazoa</taxon>
        <taxon>Chordata</taxon>
        <taxon>Craniata</taxon>
        <taxon>Vertebrata</taxon>
        <taxon>Euteleostomi</taxon>
        <taxon>Actinopterygii</taxon>
        <taxon>Neopterygii</taxon>
        <taxon>Teleostei</taxon>
        <taxon>Neoteleostei</taxon>
        <taxon>Acanthomorphata</taxon>
        <taxon>Eupercaria</taxon>
        <taxon>Perciformes</taxon>
        <taxon>Notothenioidei</taxon>
        <taxon>Channichthyidae</taxon>
        <taxon>Champsocephalus</taxon>
    </lineage>
</organism>
<dbReference type="AlphaFoldDB" id="A0AAN8GL10"/>
<protein>
    <submittedName>
        <fullName evidence="1">Uncharacterized protein</fullName>
    </submittedName>
</protein>
<accession>A0AAN8GL10</accession>
<keyword evidence="2" id="KW-1185">Reference proteome</keyword>